<dbReference type="Gene3D" id="3.30.70.980">
    <property type="match status" value="2"/>
</dbReference>
<organism evidence="9 10">
    <name type="scientific">Flexivirga aerilata</name>
    <dbReference type="NCBI Taxonomy" id="1656889"/>
    <lineage>
        <taxon>Bacteria</taxon>
        <taxon>Bacillati</taxon>
        <taxon>Actinomycetota</taxon>
        <taxon>Actinomycetes</taxon>
        <taxon>Micrococcales</taxon>
        <taxon>Dermacoccaceae</taxon>
        <taxon>Flexivirga</taxon>
    </lineage>
</organism>
<keyword evidence="3 6" id="KW-0805">Transcription regulation</keyword>
<dbReference type="InterPro" id="IPR026564">
    <property type="entry name" value="Transcrip_reg_TACO1-like_dom3"/>
</dbReference>
<dbReference type="Pfam" id="PF20772">
    <property type="entry name" value="TACO1_YebC_N"/>
    <property type="match status" value="1"/>
</dbReference>
<dbReference type="InterPro" id="IPR017856">
    <property type="entry name" value="Integrase-like_N"/>
</dbReference>
<reference evidence="9 10" key="1">
    <citation type="submission" date="2020-05" db="EMBL/GenBank/DDBJ databases">
        <title>Flexivirga sp. ID2601S isolated from air conditioner.</title>
        <authorList>
            <person name="Kim D.H."/>
        </authorList>
    </citation>
    <scope>NUCLEOTIDE SEQUENCE [LARGE SCALE GENOMIC DNA]</scope>
    <source>
        <strain evidence="9 10">ID2601S</strain>
    </source>
</reference>
<evidence type="ECO:0000313" key="9">
    <source>
        <dbReference type="EMBL" id="NNG40812.1"/>
    </source>
</evidence>
<keyword evidence="10" id="KW-1185">Reference proteome</keyword>
<gene>
    <name evidence="9" type="ORF">HJ588_16245</name>
</gene>
<dbReference type="HAMAP" id="MF_00693">
    <property type="entry name" value="Transcrip_reg_TACO1"/>
    <property type="match status" value="1"/>
</dbReference>
<comment type="subcellular location">
    <subcellularLocation>
        <location evidence="6">Cytoplasm</location>
    </subcellularLocation>
</comment>
<keyword evidence="4 6" id="KW-0238">DNA-binding</keyword>
<feature type="domain" description="TACO1/YebC-like N-terminal" evidence="8">
    <location>
        <begin position="5"/>
        <end position="75"/>
    </location>
</feature>
<dbReference type="GO" id="GO:0003677">
    <property type="term" value="F:DNA binding"/>
    <property type="evidence" value="ECO:0007669"/>
    <property type="project" value="UniProtKB-UniRule"/>
</dbReference>
<feature type="domain" description="TACO1/YebC-like second and third" evidence="7">
    <location>
        <begin position="83"/>
        <end position="241"/>
    </location>
</feature>
<dbReference type="SUPFAM" id="SSF75625">
    <property type="entry name" value="YebC-like"/>
    <property type="match status" value="1"/>
</dbReference>
<dbReference type="NCBIfam" id="NF001030">
    <property type="entry name" value="PRK00110.1"/>
    <property type="match status" value="1"/>
</dbReference>
<evidence type="ECO:0000259" key="7">
    <source>
        <dbReference type="Pfam" id="PF01709"/>
    </source>
</evidence>
<evidence type="ECO:0000256" key="1">
    <source>
        <dbReference type="ARBA" id="ARBA00008724"/>
    </source>
</evidence>
<evidence type="ECO:0000256" key="5">
    <source>
        <dbReference type="ARBA" id="ARBA00023163"/>
    </source>
</evidence>
<comment type="similarity">
    <text evidence="1 6">Belongs to the TACO1 family.</text>
</comment>
<dbReference type="Gene3D" id="1.10.10.200">
    <property type="match status" value="1"/>
</dbReference>
<dbReference type="FunFam" id="1.10.10.200:FF:000002">
    <property type="entry name" value="Probable transcriptional regulatory protein CLM62_37755"/>
    <property type="match status" value="1"/>
</dbReference>
<keyword evidence="2 6" id="KW-0963">Cytoplasm</keyword>
<name>A0A849AVW5_9MICO</name>
<dbReference type="InterPro" id="IPR049083">
    <property type="entry name" value="TACO1_YebC_N"/>
</dbReference>
<dbReference type="InterPro" id="IPR029072">
    <property type="entry name" value="YebC-like"/>
</dbReference>
<dbReference type="EMBL" id="JABENB010000003">
    <property type="protein sequence ID" value="NNG40812.1"/>
    <property type="molecule type" value="Genomic_DNA"/>
</dbReference>
<dbReference type="GO" id="GO:0005829">
    <property type="term" value="C:cytosol"/>
    <property type="evidence" value="ECO:0007669"/>
    <property type="project" value="TreeGrafter"/>
</dbReference>
<dbReference type="RefSeq" id="WP_171157598.1">
    <property type="nucleotide sequence ID" value="NZ_JABENB010000003.1"/>
</dbReference>
<dbReference type="InterPro" id="IPR048300">
    <property type="entry name" value="TACO1_YebC-like_2nd/3rd_dom"/>
</dbReference>
<dbReference type="AlphaFoldDB" id="A0A849AVW5"/>
<keyword evidence="5 6" id="KW-0804">Transcription</keyword>
<evidence type="ECO:0000256" key="4">
    <source>
        <dbReference type="ARBA" id="ARBA00023125"/>
    </source>
</evidence>
<dbReference type="NCBIfam" id="TIGR01033">
    <property type="entry name" value="YebC/PmpR family DNA-binding transcriptional regulator"/>
    <property type="match status" value="1"/>
</dbReference>
<dbReference type="Pfam" id="PF01709">
    <property type="entry name" value="Transcrip_reg"/>
    <property type="match status" value="1"/>
</dbReference>
<evidence type="ECO:0000256" key="6">
    <source>
        <dbReference type="HAMAP-Rule" id="MF_00693"/>
    </source>
</evidence>
<protein>
    <recommendedName>
        <fullName evidence="6">Probable transcriptional regulatory protein HJ588_16245</fullName>
    </recommendedName>
</protein>
<dbReference type="PANTHER" id="PTHR12532">
    <property type="entry name" value="TRANSLATIONAL ACTIVATOR OF CYTOCHROME C OXIDASE 1"/>
    <property type="match status" value="1"/>
</dbReference>
<evidence type="ECO:0000256" key="2">
    <source>
        <dbReference type="ARBA" id="ARBA00022490"/>
    </source>
</evidence>
<comment type="caution">
    <text evidence="9">The sequence shown here is derived from an EMBL/GenBank/DDBJ whole genome shotgun (WGS) entry which is preliminary data.</text>
</comment>
<dbReference type="GO" id="GO:0006355">
    <property type="term" value="P:regulation of DNA-templated transcription"/>
    <property type="evidence" value="ECO:0007669"/>
    <property type="project" value="UniProtKB-UniRule"/>
</dbReference>
<dbReference type="PANTHER" id="PTHR12532:SF6">
    <property type="entry name" value="TRANSCRIPTIONAL REGULATORY PROTEIN YEBC-RELATED"/>
    <property type="match status" value="1"/>
</dbReference>
<dbReference type="InterPro" id="IPR002876">
    <property type="entry name" value="Transcrip_reg_TACO1-like"/>
</dbReference>
<sequence>MSGHSKWATTKHKKAAIDAKRGKLFAKLIKNIEVAARSGGGDPAGNPTLFDAIQKAKKSSVPNDNIDRAVKRGSGAESGGADYQALTYEGYAPGGVALLIECLTDNKNRAVAEVRTALSKNGGSMGESGSVAFMFNRKGVVIVPKKQPSGEATEDGLLEIVLDSGAEEVNDLGESFEVVSEATDLVAVRESLQAAGVDYDSADSSWLPSVEVPLDKDGAKKMFRIIEALEDSDDVQNVYANGDVSDAVLAELDNED</sequence>
<evidence type="ECO:0000259" key="8">
    <source>
        <dbReference type="Pfam" id="PF20772"/>
    </source>
</evidence>
<dbReference type="NCBIfam" id="NF009044">
    <property type="entry name" value="PRK12378.1"/>
    <property type="match status" value="1"/>
</dbReference>
<evidence type="ECO:0000313" key="10">
    <source>
        <dbReference type="Proteomes" id="UP000557772"/>
    </source>
</evidence>
<evidence type="ECO:0000256" key="3">
    <source>
        <dbReference type="ARBA" id="ARBA00023015"/>
    </source>
</evidence>
<accession>A0A849AVW5</accession>
<proteinExistence type="inferred from homology"/>
<dbReference type="Proteomes" id="UP000557772">
    <property type="component" value="Unassembled WGS sequence"/>
</dbReference>